<proteinExistence type="predicted"/>
<evidence type="ECO:0000313" key="1">
    <source>
        <dbReference type="EMBL" id="MDR7150010.1"/>
    </source>
</evidence>
<accession>A0ABU1WL33</accession>
<keyword evidence="2" id="KW-1185">Reference proteome</keyword>
<dbReference type="EMBL" id="JAVDWU010000003">
    <property type="protein sequence ID" value="MDR7150010.1"/>
    <property type="molecule type" value="Genomic_DNA"/>
</dbReference>
<evidence type="ECO:0000313" key="2">
    <source>
        <dbReference type="Proteomes" id="UP001265700"/>
    </source>
</evidence>
<protein>
    <submittedName>
        <fullName evidence="1">Uncharacterized protein</fullName>
    </submittedName>
</protein>
<reference evidence="1 2" key="1">
    <citation type="submission" date="2023-07" db="EMBL/GenBank/DDBJ databases">
        <title>Sorghum-associated microbial communities from plants grown in Nebraska, USA.</title>
        <authorList>
            <person name="Schachtman D."/>
        </authorList>
    </citation>
    <scope>NUCLEOTIDE SEQUENCE [LARGE SCALE GENOMIC DNA]</scope>
    <source>
        <strain evidence="1 2">4249</strain>
    </source>
</reference>
<dbReference type="Proteomes" id="UP001265700">
    <property type="component" value="Unassembled WGS sequence"/>
</dbReference>
<gene>
    <name evidence="1" type="ORF">J2W49_001965</name>
</gene>
<sequence>MFSISTPSHRLPYRLHRRSPVCGLLPLLAALPLVWSGISHAQGFAAYITPPRFEIQAKAGVSTRQVFEIQHVGQLKGGYRIYTNDWTFQPDNSVSFSDALAPDSCRPWVAIERRELTLEAGARYRFRFEITPPPGTPPRECRFAIMVEGIDPAKSSVDVGGRIGVIVYAAIGSAAPVLEITATRTVKTADGKLVAMLDVRNNGNAHGRLEGFVNGTDAGGQRLELTPSDVPIMPGETRGVSLSPVGEEDKPAPDVRFPLAVKGTLEWGKNRLPLDASFAP</sequence>
<dbReference type="RefSeq" id="WP_310315007.1">
    <property type="nucleotide sequence ID" value="NZ_JAVDWU010000003.1"/>
</dbReference>
<name>A0ABU1WL33_9BURK</name>
<organism evidence="1 2">
    <name type="scientific">Hydrogenophaga palleronii</name>
    <dbReference type="NCBI Taxonomy" id="65655"/>
    <lineage>
        <taxon>Bacteria</taxon>
        <taxon>Pseudomonadati</taxon>
        <taxon>Pseudomonadota</taxon>
        <taxon>Betaproteobacteria</taxon>
        <taxon>Burkholderiales</taxon>
        <taxon>Comamonadaceae</taxon>
        <taxon>Hydrogenophaga</taxon>
    </lineage>
</organism>
<comment type="caution">
    <text evidence="1">The sequence shown here is derived from an EMBL/GenBank/DDBJ whole genome shotgun (WGS) entry which is preliminary data.</text>
</comment>